<feature type="compositionally biased region" description="Low complexity" evidence="1">
    <location>
        <begin position="73"/>
        <end position="95"/>
    </location>
</feature>
<organism evidence="2 3">
    <name type="scientific">Roridomyces roridus</name>
    <dbReference type="NCBI Taxonomy" id="1738132"/>
    <lineage>
        <taxon>Eukaryota</taxon>
        <taxon>Fungi</taxon>
        <taxon>Dikarya</taxon>
        <taxon>Basidiomycota</taxon>
        <taxon>Agaricomycotina</taxon>
        <taxon>Agaricomycetes</taxon>
        <taxon>Agaricomycetidae</taxon>
        <taxon>Agaricales</taxon>
        <taxon>Marasmiineae</taxon>
        <taxon>Mycenaceae</taxon>
        <taxon>Roridomyces</taxon>
    </lineage>
</organism>
<name>A0AAD7CHX1_9AGAR</name>
<feature type="compositionally biased region" description="Low complexity" evidence="1">
    <location>
        <begin position="11"/>
        <end position="22"/>
    </location>
</feature>
<keyword evidence="3" id="KW-1185">Reference proteome</keyword>
<evidence type="ECO:0000256" key="1">
    <source>
        <dbReference type="SAM" id="MobiDB-lite"/>
    </source>
</evidence>
<reference evidence="2" key="1">
    <citation type="submission" date="2023-03" db="EMBL/GenBank/DDBJ databases">
        <title>Massive genome expansion in bonnet fungi (Mycena s.s.) driven by repeated elements and novel gene families across ecological guilds.</title>
        <authorList>
            <consortium name="Lawrence Berkeley National Laboratory"/>
            <person name="Harder C.B."/>
            <person name="Miyauchi S."/>
            <person name="Viragh M."/>
            <person name="Kuo A."/>
            <person name="Thoen E."/>
            <person name="Andreopoulos B."/>
            <person name="Lu D."/>
            <person name="Skrede I."/>
            <person name="Drula E."/>
            <person name="Henrissat B."/>
            <person name="Morin E."/>
            <person name="Kohler A."/>
            <person name="Barry K."/>
            <person name="LaButti K."/>
            <person name="Morin E."/>
            <person name="Salamov A."/>
            <person name="Lipzen A."/>
            <person name="Mereny Z."/>
            <person name="Hegedus B."/>
            <person name="Baldrian P."/>
            <person name="Stursova M."/>
            <person name="Weitz H."/>
            <person name="Taylor A."/>
            <person name="Grigoriev I.V."/>
            <person name="Nagy L.G."/>
            <person name="Martin F."/>
            <person name="Kauserud H."/>
        </authorList>
    </citation>
    <scope>NUCLEOTIDE SEQUENCE</scope>
    <source>
        <strain evidence="2">9284</strain>
    </source>
</reference>
<accession>A0AAD7CHX1</accession>
<sequence length="113" mass="12108">MARTKQTARKSTGGPSSSATSSRPLDSFSRLFRLQERLLVSSSPPRPLARPLRLVPPVVSRSPIVSALVPSHSVKSVATRSRRSSSSASCPSSGSFVRLRRISRPTCVSNPPP</sequence>
<gene>
    <name evidence="2" type="ORF">FB45DRAFT_1558</name>
</gene>
<dbReference type="AlphaFoldDB" id="A0AAD7CHX1"/>
<protein>
    <submittedName>
        <fullName evidence="2">Uncharacterized protein</fullName>
    </submittedName>
</protein>
<feature type="region of interest" description="Disordered" evidence="1">
    <location>
        <begin position="1"/>
        <end position="25"/>
    </location>
</feature>
<dbReference type="EMBL" id="JARKIF010000001">
    <property type="protein sequence ID" value="KAJ7649734.1"/>
    <property type="molecule type" value="Genomic_DNA"/>
</dbReference>
<proteinExistence type="predicted"/>
<evidence type="ECO:0000313" key="3">
    <source>
        <dbReference type="Proteomes" id="UP001221142"/>
    </source>
</evidence>
<evidence type="ECO:0000313" key="2">
    <source>
        <dbReference type="EMBL" id="KAJ7649734.1"/>
    </source>
</evidence>
<feature type="region of interest" description="Disordered" evidence="1">
    <location>
        <begin position="71"/>
        <end position="95"/>
    </location>
</feature>
<dbReference type="Proteomes" id="UP001221142">
    <property type="component" value="Unassembled WGS sequence"/>
</dbReference>
<comment type="caution">
    <text evidence="2">The sequence shown here is derived from an EMBL/GenBank/DDBJ whole genome shotgun (WGS) entry which is preliminary data.</text>
</comment>